<dbReference type="Gene3D" id="3.30.450.40">
    <property type="match status" value="2"/>
</dbReference>
<feature type="region of interest" description="Disordered" evidence="1">
    <location>
        <begin position="1"/>
        <end position="24"/>
    </location>
</feature>
<dbReference type="NCBIfam" id="TIGR00254">
    <property type="entry name" value="GGDEF"/>
    <property type="match status" value="1"/>
</dbReference>
<name>A0ABV5KZH0_9BACL</name>
<dbReference type="Pfam" id="PF00990">
    <property type="entry name" value="GGDEF"/>
    <property type="match status" value="1"/>
</dbReference>
<gene>
    <name evidence="3" type="ORF">ACFFSY_32000</name>
</gene>
<dbReference type="PROSITE" id="PS50887">
    <property type="entry name" value="GGDEF"/>
    <property type="match status" value="1"/>
</dbReference>
<dbReference type="EC" id="2.7.7.65" evidence="3"/>
<proteinExistence type="predicted"/>
<evidence type="ECO:0000313" key="4">
    <source>
        <dbReference type="Proteomes" id="UP001589747"/>
    </source>
</evidence>
<dbReference type="InterPro" id="IPR029787">
    <property type="entry name" value="Nucleotide_cyclase"/>
</dbReference>
<dbReference type="InterPro" id="IPR003018">
    <property type="entry name" value="GAF"/>
</dbReference>
<dbReference type="SMART" id="SM00267">
    <property type="entry name" value="GGDEF"/>
    <property type="match status" value="1"/>
</dbReference>
<dbReference type="Gene3D" id="3.30.70.270">
    <property type="match status" value="1"/>
</dbReference>
<protein>
    <submittedName>
        <fullName evidence="3">Sensor domain-containing diguanylate cyclase</fullName>
        <ecNumber evidence="3">2.7.7.65</ecNumber>
    </submittedName>
</protein>
<dbReference type="Proteomes" id="UP001589747">
    <property type="component" value="Unassembled WGS sequence"/>
</dbReference>
<dbReference type="CDD" id="cd01949">
    <property type="entry name" value="GGDEF"/>
    <property type="match status" value="1"/>
</dbReference>
<comment type="caution">
    <text evidence="3">The sequence shown here is derived from an EMBL/GenBank/DDBJ whole genome shotgun (WGS) entry which is preliminary data.</text>
</comment>
<keyword evidence="3" id="KW-0548">Nucleotidyltransferase</keyword>
<evidence type="ECO:0000256" key="1">
    <source>
        <dbReference type="SAM" id="MobiDB-lite"/>
    </source>
</evidence>
<organism evidence="3 4">
    <name type="scientific">Paenibacillus aurantiacus</name>
    <dbReference type="NCBI Taxonomy" id="1936118"/>
    <lineage>
        <taxon>Bacteria</taxon>
        <taxon>Bacillati</taxon>
        <taxon>Bacillota</taxon>
        <taxon>Bacilli</taxon>
        <taxon>Bacillales</taxon>
        <taxon>Paenibacillaceae</taxon>
        <taxon>Paenibacillus</taxon>
    </lineage>
</organism>
<dbReference type="GO" id="GO:0052621">
    <property type="term" value="F:diguanylate cyclase activity"/>
    <property type="evidence" value="ECO:0007669"/>
    <property type="project" value="UniProtKB-EC"/>
</dbReference>
<sequence>MNKSMPSGRTEAHRPIASPSSEVQTSMKANALTASGMDAPAAAEIMLDSFEQWMSEAGDYVVGKVRVALYDTDGRFVVCTHEDWTAPEELSRLAAIVSATGQRQTGQICTAEPLRSRNDDGLLAILVWSSIYGQDDPGSMQQGMFRSSVFHLRSILEARFDHVRMKEALYKQHAAETEATRREAMLEIGKRLHDQNDVSSVIRELLAYIETYTPYADFNLYLSQDFVNGDSRIKPLQMRGDPDDLYSRAFLEGVPQKDQLKSGSVRLAIPMSGKQAVYGVLGVSFSGRHWDESEFKAFTLIASTAGSAFENAKLYEQSNVLITELQMINELTKRLNQSLRLSEIFEFTMNELLHIFKADHCCVLQLNREKDVFQYVASNLPFLTKDMVPLDYGYAGIVHRTKEPVITSDYWNTRQVASKLMDETGSRSIIAAPIMDGASIVGVIIVTHKSPNFFSYDNYKLLQVLTTHIGLAISNASLHAEVRRMVITDNLTGLHARHYLNERIQSKQRKDPCGSLVVVDIDHFKQVNDTYGHLVGDQILIGVSDVIRSCIRESDIAARWGGEELAVYLPQIRSEQAYRIAERIRTRVEQGTHPSVTVSCGISEWTFEDDKISVESLFYKADMALYEAKNSGRNRIIVAS</sequence>
<dbReference type="InterPro" id="IPR043128">
    <property type="entry name" value="Rev_trsase/Diguanyl_cyclase"/>
</dbReference>
<dbReference type="InterPro" id="IPR000160">
    <property type="entry name" value="GGDEF_dom"/>
</dbReference>
<feature type="domain" description="GGDEF" evidence="2">
    <location>
        <begin position="512"/>
        <end position="640"/>
    </location>
</feature>
<dbReference type="SUPFAM" id="SSF55781">
    <property type="entry name" value="GAF domain-like"/>
    <property type="match status" value="2"/>
</dbReference>
<reference evidence="3 4" key="1">
    <citation type="submission" date="2024-09" db="EMBL/GenBank/DDBJ databases">
        <authorList>
            <person name="Sun Q."/>
            <person name="Mori K."/>
        </authorList>
    </citation>
    <scope>NUCLEOTIDE SEQUENCE [LARGE SCALE GENOMIC DNA]</scope>
    <source>
        <strain evidence="3 4">TISTR 2452</strain>
    </source>
</reference>
<dbReference type="PANTHER" id="PTHR45138">
    <property type="entry name" value="REGULATORY COMPONENTS OF SENSORY TRANSDUCTION SYSTEM"/>
    <property type="match status" value="1"/>
</dbReference>
<dbReference type="InterPro" id="IPR050469">
    <property type="entry name" value="Diguanylate_Cyclase"/>
</dbReference>
<dbReference type="SUPFAM" id="SSF55073">
    <property type="entry name" value="Nucleotide cyclase"/>
    <property type="match status" value="1"/>
</dbReference>
<dbReference type="EMBL" id="JBHMDO010000048">
    <property type="protein sequence ID" value="MFB9330591.1"/>
    <property type="molecule type" value="Genomic_DNA"/>
</dbReference>
<dbReference type="InterPro" id="IPR029016">
    <property type="entry name" value="GAF-like_dom_sf"/>
</dbReference>
<evidence type="ECO:0000259" key="2">
    <source>
        <dbReference type="PROSITE" id="PS50887"/>
    </source>
</evidence>
<dbReference type="PANTHER" id="PTHR45138:SF9">
    <property type="entry name" value="DIGUANYLATE CYCLASE DGCM-RELATED"/>
    <property type="match status" value="1"/>
</dbReference>
<evidence type="ECO:0000313" key="3">
    <source>
        <dbReference type="EMBL" id="MFB9330591.1"/>
    </source>
</evidence>
<dbReference type="RefSeq" id="WP_377501960.1">
    <property type="nucleotide sequence ID" value="NZ_JBHMDO010000048.1"/>
</dbReference>
<dbReference type="Pfam" id="PF01590">
    <property type="entry name" value="GAF"/>
    <property type="match status" value="1"/>
</dbReference>
<keyword evidence="4" id="KW-1185">Reference proteome</keyword>
<keyword evidence="3" id="KW-0808">Transferase</keyword>
<accession>A0ABV5KZH0</accession>
<dbReference type="SMART" id="SM00065">
    <property type="entry name" value="GAF"/>
    <property type="match status" value="1"/>
</dbReference>